<evidence type="ECO:0000313" key="2">
    <source>
        <dbReference type="EMBL" id="KAB1476612.1"/>
    </source>
</evidence>
<evidence type="ECO:0000313" key="3">
    <source>
        <dbReference type="Proteomes" id="UP000434554"/>
    </source>
</evidence>
<gene>
    <name evidence="2" type="ORF">F8R14_10695</name>
</gene>
<keyword evidence="1" id="KW-0175">Coiled coil</keyword>
<feature type="coiled-coil region" evidence="1">
    <location>
        <begin position="322"/>
        <end position="363"/>
    </location>
</feature>
<proteinExistence type="predicted"/>
<evidence type="ECO:0008006" key="4">
    <source>
        <dbReference type="Google" id="ProtNLM"/>
    </source>
</evidence>
<dbReference type="AlphaFoldDB" id="A0A833FIK3"/>
<sequence length="429" mass="51813">MKVIRTVTLSRKTLYEELWTLGKTKVAEKYKITAANLEKVCKDYNIPRPSNTYWGKLYAGQDISKFIIPLEESEQDNIEVPCKCIAGHEELERIRREKTVLQDDVECEEQEKEIMANRLSFLPEDEVERIIDTVFNKKKFEAGKLHFKIVQLKKDIENWKNRARQDRREYYNYSTRQYVKEPRFVADITEAGLPRLYRLLDLIFKISESLGAQITEDCCILIGKDRVRFEIIERLKKVNHEITKAEARELLKYEDEIKNGGWASKPQIRKYDYLPTGIFRIKTSDQKQIRDSDDVKLEEKTPDIFLLFYEKYFEEKQKREEYEEKERLRQESYERQQRLQERIEEEKNKLEILYKELEDYQLAIKLRDYVYQLSQLSERDEEYIQWILDKADWIDPLVNKEDSLLGKRERNINKKKETKPSNYDIWNLY</sequence>
<reference evidence="2 3" key="1">
    <citation type="submission" date="2019-09" db="EMBL/GenBank/DDBJ databases">
        <title>Draft genome sequence of 3 type strains from the CCUG.</title>
        <authorList>
            <person name="Pineiro-Iglesias B."/>
            <person name="Tunovic T."/>
            <person name="Unosson C."/>
            <person name="Inganas E."/>
            <person name="Ohlen M."/>
            <person name="Cardew S."/>
            <person name="Jensie-Markopoulos S."/>
            <person name="Salva-Serra F."/>
            <person name="Jaen-Luchoro D."/>
            <person name="Karlsson R."/>
            <person name="Svensson-Stadler L."/>
            <person name="Chun J."/>
            <person name="Moore E."/>
        </authorList>
    </citation>
    <scope>NUCLEOTIDE SEQUENCE [LARGE SCALE GENOMIC DNA]</scope>
    <source>
        <strain evidence="2 3">CCUG 65427</strain>
    </source>
</reference>
<evidence type="ECO:0000256" key="1">
    <source>
        <dbReference type="SAM" id="Coils"/>
    </source>
</evidence>
<organism evidence="2 3">
    <name type="scientific">Veillonella seminalis</name>
    <dbReference type="NCBI Taxonomy" id="1502943"/>
    <lineage>
        <taxon>Bacteria</taxon>
        <taxon>Bacillati</taxon>
        <taxon>Bacillota</taxon>
        <taxon>Negativicutes</taxon>
        <taxon>Veillonellales</taxon>
        <taxon>Veillonellaceae</taxon>
        <taxon>Veillonella</taxon>
    </lineage>
</organism>
<protein>
    <recommendedName>
        <fullName evidence="4">Cellulose synthase</fullName>
    </recommendedName>
</protein>
<dbReference type="EMBL" id="WBKH01000015">
    <property type="protein sequence ID" value="KAB1476612.1"/>
    <property type="molecule type" value="Genomic_DNA"/>
</dbReference>
<accession>A0A833FIK3</accession>
<dbReference type="Proteomes" id="UP000434554">
    <property type="component" value="Unassembled WGS sequence"/>
</dbReference>
<comment type="caution">
    <text evidence="2">The sequence shown here is derived from an EMBL/GenBank/DDBJ whole genome shotgun (WGS) entry which is preliminary data.</text>
</comment>
<name>A0A833FIK3_9FIRM</name>
<dbReference type="RefSeq" id="WP_151384946.1">
    <property type="nucleotide sequence ID" value="NZ_CAUENZ010000005.1"/>
</dbReference>